<dbReference type="GeneID" id="25275202"/>
<comment type="caution">
    <text evidence="1">The sequence shown here is derived from an EMBL/GenBank/DDBJ whole genome shotgun (WGS) entry which is preliminary data.</text>
</comment>
<keyword evidence="2" id="KW-1185">Reference proteome</keyword>
<gene>
    <name evidence="1" type="ORF">A1O9_00250</name>
</gene>
<evidence type="ECO:0000313" key="1">
    <source>
        <dbReference type="EMBL" id="KEF62278.1"/>
    </source>
</evidence>
<dbReference type="AlphaFoldDB" id="A0A072PSJ1"/>
<dbReference type="RefSeq" id="XP_013264868.1">
    <property type="nucleotide sequence ID" value="XM_013409414.1"/>
</dbReference>
<dbReference type="OrthoDB" id="2130169at2759"/>
<organism evidence="1 2">
    <name type="scientific">Exophiala aquamarina CBS 119918</name>
    <dbReference type="NCBI Taxonomy" id="1182545"/>
    <lineage>
        <taxon>Eukaryota</taxon>
        <taxon>Fungi</taxon>
        <taxon>Dikarya</taxon>
        <taxon>Ascomycota</taxon>
        <taxon>Pezizomycotina</taxon>
        <taxon>Eurotiomycetes</taxon>
        <taxon>Chaetothyriomycetidae</taxon>
        <taxon>Chaetothyriales</taxon>
        <taxon>Herpotrichiellaceae</taxon>
        <taxon>Exophiala</taxon>
    </lineage>
</organism>
<name>A0A072PSJ1_9EURO</name>
<sequence>MAKGKKFFIVGPGFIGWNVVDRLIQEPSGDLTGSTRGSRPAVTTIWRGVHHQRPHDLIFLAATAKHLRFVEAVLAGVAERAKQGKSVILTHNSGTSVLNDNANGELE</sequence>
<proteinExistence type="predicted"/>
<dbReference type="HOGENOM" id="CLU_2210024_0_0_1"/>
<evidence type="ECO:0008006" key="3">
    <source>
        <dbReference type="Google" id="ProtNLM"/>
    </source>
</evidence>
<accession>A0A072PSJ1</accession>
<dbReference type="VEuPathDB" id="FungiDB:A1O9_00250"/>
<dbReference type="EMBL" id="AMGV01000001">
    <property type="protein sequence ID" value="KEF62278.1"/>
    <property type="molecule type" value="Genomic_DNA"/>
</dbReference>
<reference evidence="1 2" key="1">
    <citation type="submission" date="2013-03" db="EMBL/GenBank/DDBJ databases">
        <title>The Genome Sequence of Exophiala aquamarina CBS 119918.</title>
        <authorList>
            <consortium name="The Broad Institute Genomics Platform"/>
            <person name="Cuomo C."/>
            <person name="de Hoog S."/>
            <person name="Gorbushina A."/>
            <person name="Walker B."/>
            <person name="Young S.K."/>
            <person name="Zeng Q."/>
            <person name="Gargeya S."/>
            <person name="Fitzgerald M."/>
            <person name="Haas B."/>
            <person name="Abouelleil A."/>
            <person name="Allen A.W."/>
            <person name="Alvarado L."/>
            <person name="Arachchi H.M."/>
            <person name="Berlin A.M."/>
            <person name="Chapman S.B."/>
            <person name="Gainer-Dewar J."/>
            <person name="Goldberg J."/>
            <person name="Griggs A."/>
            <person name="Gujja S."/>
            <person name="Hansen M."/>
            <person name="Howarth C."/>
            <person name="Imamovic A."/>
            <person name="Ireland A."/>
            <person name="Larimer J."/>
            <person name="McCowan C."/>
            <person name="Murphy C."/>
            <person name="Pearson M."/>
            <person name="Poon T.W."/>
            <person name="Priest M."/>
            <person name="Roberts A."/>
            <person name="Saif S."/>
            <person name="Shea T."/>
            <person name="Sisk P."/>
            <person name="Sykes S."/>
            <person name="Wortman J."/>
            <person name="Nusbaum C."/>
            <person name="Birren B."/>
        </authorList>
    </citation>
    <scope>NUCLEOTIDE SEQUENCE [LARGE SCALE GENOMIC DNA]</scope>
    <source>
        <strain evidence="1 2">CBS 119918</strain>
    </source>
</reference>
<protein>
    <recommendedName>
        <fullName evidence="3">NAD-dependent epimerase/dehydratase domain-containing protein</fullName>
    </recommendedName>
</protein>
<evidence type="ECO:0000313" key="2">
    <source>
        <dbReference type="Proteomes" id="UP000027920"/>
    </source>
</evidence>
<dbReference type="STRING" id="1182545.A0A072PSJ1"/>
<dbReference type="Proteomes" id="UP000027920">
    <property type="component" value="Unassembled WGS sequence"/>
</dbReference>